<keyword evidence="2" id="KW-1185">Reference proteome</keyword>
<organism evidence="1 2">
    <name type="scientific">Alteromonas lipolytica</name>
    <dbReference type="NCBI Taxonomy" id="1856405"/>
    <lineage>
        <taxon>Bacteria</taxon>
        <taxon>Pseudomonadati</taxon>
        <taxon>Pseudomonadota</taxon>
        <taxon>Gammaproteobacteria</taxon>
        <taxon>Alteromonadales</taxon>
        <taxon>Alteromonadaceae</taxon>
        <taxon>Alteromonas/Salinimonas group</taxon>
        <taxon>Alteromonas</taxon>
    </lineage>
</organism>
<dbReference type="InterPro" id="IPR008551">
    <property type="entry name" value="TANGO2"/>
</dbReference>
<sequence>MCIIFVALNQHPQYPLIIAANRDEFYQRPTQPSHWWQSPPILAGKDLSAGGSWMGMSRSGHIAALTNIRDPNRVKTQVRSRGELVVDYLRQTMPESQFSQELAANRDAYNGYNLLFGHLTCLQVYHNHSNSFTRLENGFHGLSNAALNTPWPKITRGITALSDYIGKHTDIEPDTLFALLADNTLAARSELPDTGVPLEWEQRLSSIFIRSEEYGTRSSTLVLLDHQYNVSWLEREFNHSNTDFVSRQFNWKIVQE</sequence>
<name>A0A1E8FIW1_9ALTE</name>
<evidence type="ECO:0000313" key="1">
    <source>
        <dbReference type="EMBL" id="OFI35877.1"/>
    </source>
</evidence>
<gene>
    <name evidence="1" type="ORF">BFC17_11420</name>
</gene>
<reference evidence="1 2" key="1">
    <citation type="submission" date="2016-09" db="EMBL/GenBank/DDBJ databases">
        <title>Alteromonas lipolytica, a new species isolated from sea water.</title>
        <authorList>
            <person name="Wu Y.-H."/>
            <person name="Cheng H."/>
            <person name="Xu X.-W."/>
        </authorList>
    </citation>
    <scope>NUCLEOTIDE SEQUENCE [LARGE SCALE GENOMIC DNA]</scope>
    <source>
        <strain evidence="1 2">JW12</strain>
    </source>
</reference>
<dbReference type="PANTHER" id="PTHR17985">
    <property type="entry name" value="SER/THR-RICH PROTEIN T10 IN DGCR REGION"/>
    <property type="match status" value="1"/>
</dbReference>
<dbReference type="OrthoDB" id="4380123at2"/>
<dbReference type="PANTHER" id="PTHR17985:SF8">
    <property type="entry name" value="TRANSPORT AND GOLGI ORGANIZATION PROTEIN 2 HOMOLOG"/>
    <property type="match status" value="1"/>
</dbReference>
<accession>A0A1E8FIW1</accession>
<evidence type="ECO:0000313" key="2">
    <source>
        <dbReference type="Proteomes" id="UP000176037"/>
    </source>
</evidence>
<comment type="caution">
    <text evidence="1">The sequence shown here is derived from an EMBL/GenBank/DDBJ whole genome shotgun (WGS) entry which is preliminary data.</text>
</comment>
<dbReference type="Pfam" id="PF05742">
    <property type="entry name" value="TANGO2"/>
    <property type="match status" value="1"/>
</dbReference>
<dbReference type="Proteomes" id="UP000176037">
    <property type="component" value="Unassembled WGS sequence"/>
</dbReference>
<evidence type="ECO:0008006" key="3">
    <source>
        <dbReference type="Google" id="ProtNLM"/>
    </source>
</evidence>
<dbReference type="AlphaFoldDB" id="A0A1E8FIW1"/>
<dbReference type="RefSeq" id="WP_070175117.1">
    <property type="nucleotide sequence ID" value="NZ_BMJR01000008.1"/>
</dbReference>
<protein>
    <recommendedName>
        <fullName evidence="3">NRDE family protein</fullName>
    </recommendedName>
</protein>
<dbReference type="EMBL" id="MJIC01000006">
    <property type="protein sequence ID" value="OFI35877.1"/>
    <property type="molecule type" value="Genomic_DNA"/>
</dbReference>
<proteinExistence type="predicted"/>